<keyword evidence="2" id="KW-1185">Reference proteome</keyword>
<evidence type="ECO:0000313" key="1">
    <source>
        <dbReference type="EMBL" id="CAG8851130.1"/>
    </source>
</evidence>
<proteinExistence type="predicted"/>
<organism evidence="1 2">
    <name type="scientific">Racocetra persica</name>
    <dbReference type="NCBI Taxonomy" id="160502"/>
    <lineage>
        <taxon>Eukaryota</taxon>
        <taxon>Fungi</taxon>
        <taxon>Fungi incertae sedis</taxon>
        <taxon>Mucoromycota</taxon>
        <taxon>Glomeromycotina</taxon>
        <taxon>Glomeromycetes</taxon>
        <taxon>Diversisporales</taxon>
        <taxon>Gigasporaceae</taxon>
        <taxon>Racocetra</taxon>
    </lineage>
</organism>
<feature type="non-terminal residue" evidence="1">
    <location>
        <position position="1"/>
    </location>
</feature>
<dbReference type="Proteomes" id="UP000789920">
    <property type="component" value="Unassembled WGS sequence"/>
</dbReference>
<name>A0ACA9SZ95_9GLOM</name>
<comment type="caution">
    <text evidence="1">The sequence shown here is derived from an EMBL/GenBank/DDBJ whole genome shotgun (WGS) entry which is preliminary data.</text>
</comment>
<sequence>QYWVNRWSVTKDLNDQPKSGHKRITTKKQDQRIIKLAKKNANITAMQICEDMKKYCVEVSESTIHRRLRES</sequence>
<evidence type="ECO:0000313" key="2">
    <source>
        <dbReference type="Proteomes" id="UP000789920"/>
    </source>
</evidence>
<dbReference type="EMBL" id="CAJVQC010174391">
    <property type="protein sequence ID" value="CAG8851130.1"/>
    <property type="molecule type" value="Genomic_DNA"/>
</dbReference>
<protein>
    <submittedName>
        <fullName evidence="1">10115_t:CDS:1</fullName>
    </submittedName>
</protein>
<gene>
    <name evidence="1" type="ORF">RPERSI_LOCUS36420</name>
</gene>
<reference evidence="1" key="1">
    <citation type="submission" date="2021-06" db="EMBL/GenBank/DDBJ databases">
        <authorList>
            <person name="Kallberg Y."/>
            <person name="Tangrot J."/>
            <person name="Rosling A."/>
        </authorList>
    </citation>
    <scope>NUCLEOTIDE SEQUENCE</scope>
    <source>
        <strain evidence="1">MA461A</strain>
    </source>
</reference>
<accession>A0ACA9SZ95</accession>
<feature type="non-terminal residue" evidence="1">
    <location>
        <position position="71"/>
    </location>
</feature>